<protein>
    <recommendedName>
        <fullName evidence="11">ROTUNDIFOLIA like 8</fullName>
    </recommendedName>
</protein>
<evidence type="ECO:0000313" key="10">
    <source>
        <dbReference type="Proteomes" id="UP001140949"/>
    </source>
</evidence>
<comment type="subcellular location">
    <subcellularLocation>
        <location evidence="1">Cell membrane</location>
        <topology evidence="1">Single-pass membrane protein</topology>
    </subcellularLocation>
</comment>
<dbReference type="Pfam" id="PF08137">
    <property type="entry name" value="DVL"/>
    <property type="match status" value="1"/>
</dbReference>
<dbReference type="GO" id="GO:0005886">
    <property type="term" value="C:plasma membrane"/>
    <property type="evidence" value="ECO:0007669"/>
    <property type="project" value="UniProtKB-SubCell"/>
</dbReference>
<evidence type="ECO:0000313" key="9">
    <source>
        <dbReference type="EMBL" id="KAJ6830912.1"/>
    </source>
</evidence>
<organism evidence="9 10">
    <name type="scientific">Iris pallida</name>
    <name type="common">Sweet iris</name>
    <dbReference type="NCBI Taxonomy" id="29817"/>
    <lineage>
        <taxon>Eukaryota</taxon>
        <taxon>Viridiplantae</taxon>
        <taxon>Streptophyta</taxon>
        <taxon>Embryophyta</taxon>
        <taxon>Tracheophyta</taxon>
        <taxon>Spermatophyta</taxon>
        <taxon>Magnoliopsida</taxon>
        <taxon>Liliopsida</taxon>
        <taxon>Asparagales</taxon>
        <taxon>Iridaceae</taxon>
        <taxon>Iridoideae</taxon>
        <taxon>Irideae</taxon>
        <taxon>Iris</taxon>
    </lineage>
</organism>
<proteinExistence type="inferred from homology"/>
<reference evidence="9" key="2">
    <citation type="submission" date="2023-04" db="EMBL/GenBank/DDBJ databases">
        <authorList>
            <person name="Bruccoleri R.E."/>
            <person name="Oakeley E.J."/>
            <person name="Faust A.-M."/>
            <person name="Dessus-Babus S."/>
            <person name="Altorfer M."/>
            <person name="Burckhardt D."/>
            <person name="Oertli M."/>
            <person name="Naumann U."/>
            <person name="Petersen F."/>
            <person name="Wong J."/>
        </authorList>
    </citation>
    <scope>NUCLEOTIDE SEQUENCE</scope>
    <source>
        <strain evidence="9">GSM-AAB239-AS_SAM_17_03QT</strain>
        <tissue evidence="9">Leaf</tissue>
    </source>
</reference>
<dbReference type="AlphaFoldDB" id="A0AAX6GQV1"/>
<dbReference type="InterPro" id="IPR051525">
    <property type="entry name" value="DVL_RTFL_regulatory"/>
</dbReference>
<evidence type="ECO:0000256" key="2">
    <source>
        <dbReference type="ARBA" id="ARBA00022473"/>
    </source>
</evidence>
<dbReference type="Proteomes" id="UP001140949">
    <property type="component" value="Unassembled WGS sequence"/>
</dbReference>
<gene>
    <name evidence="9" type="ORF">M6B38_352775</name>
</gene>
<name>A0AAX6GQV1_IRIPA</name>
<evidence type="ECO:0000256" key="7">
    <source>
        <dbReference type="ARBA" id="ARBA00024340"/>
    </source>
</evidence>
<dbReference type="GO" id="GO:0008285">
    <property type="term" value="P:negative regulation of cell population proliferation"/>
    <property type="evidence" value="ECO:0007669"/>
    <property type="project" value="InterPro"/>
</dbReference>
<dbReference type="EMBL" id="JANAVB010017196">
    <property type="protein sequence ID" value="KAJ6830912.1"/>
    <property type="molecule type" value="Genomic_DNA"/>
</dbReference>
<dbReference type="InterPro" id="IPR012552">
    <property type="entry name" value="DVL"/>
</dbReference>
<reference evidence="9" key="1">
    <citation type="journal article" date="2023" name="GigaByte">
        <title>Genome assembly of the bearded iris, Iris pallida Lam.</title>
        <authorList>
            <person name="Bruccoleri R.E."/>
            <person name="Oakeley E.J."/>
            <person name="Faust A.M.E."/>
            <person name="Altorfer M."/>
            <person name="Dessus-Babus S."/>
            <person name="Burckhardt D."/>
            <person name="Oertli M."/>
            <person name="Naumann U."/>
            <person name="Petersen F."/>
            <person name="Wong J."/>
        </authorList>
    </citation>
    <scope>NUCLEOTIDE SEQUENCE</scope>
    <source>
        <strain evidence="9">GSM-AAB239-AS_SAM_17_03QT</strain>
    </source>
</reference>
<keyword evidence="5" id="KW-1133">Transmembrane helix</keyword>
<accession>A0AAX6GQV1</accession>
<dbReference type="PANTHER" id="PTHR33102">
    <property type="entry name" value="DVL19-RELATED-RELATED"/>
    <property type="match status" value="1"/>
</dbReference>
<keyword evidence="10" id="KW-1185">Reference proteome</keyword>
<comment type="similarity">
    <text evidence="7">Belongs to the DVL/RTFL small polypeptides family.</text>
</comment>
<evidence type="ECO:0008006" key="11">
    <source>
        <dbReference type="Google" id="ProtNLM"/>
    </source>
</evidence>
<keyword evidence="6" id="KW-0472">Membrane</keyword>
<evidence type="ECO:0000256" key="6">
    <source>
        <dbReference type="ARBA" id="ARBA00023136"/>
    </source>
</evidence>
<dbReference type="GO" id="GO:0048367">
    <property type="term" value="P:shoot system development"/>
    <property type="evidence" value="ECO:0007669"/>
    <property type="project" value="UniProtKB-ARBA"/>
</dbReference>
<evidence type="ECO:0000256" key="5">
    <source>
        <dbReference type="ARBA" id="ARBA00022989"/>
    </source>
</evidence>
<evidence type="ECO:0000256" key="8">
    <source>
        <dbReference type="SAM" id="MobiDB-lite"/>
    </source>
</evidence>
<evidence type="ECO:0000256" key="3">
    <source>
        <dbReference type="ARBA" id="ARBA00022475"/>
    </source>
</evidence>
<feature type="compositionally biased region" description="Basic and acidic residues" evidence="8">
    <location>
        <begin position="1"/>
        <end position="11"/>
    </location>
</feature>
<feature type="region of interest" description="Disordered" evidence="8">
    <location>
        <begin position="1"/>
        <end position="52"/>
    </location>
</feature>
<keyword evidence="3" id="KW-1003">Cell membrane</keyword>
<evidence type="ECO:0000256" key="4">
    <source>
        <dbReference type="ARBA" id="ARBA00022692"/>
    </source>
</evidence>
<keyword evidence="4" id="KW-0812">Transmembrane</keyword>
<comment type="caution">
    <text evidence="9">The sequence shown here is derived from an EMBL/GenBank/DDBJ whole genome shotgun (WGS) entry which is preliminary data.</text>
</comment>
<sequence length="84" mass="9417">MEVYMDDDKSRLSKKRSSSSSRQSDDGGSPRGSSSSRPKARKVKAGSRSSSFTGLCTGLVKEQRARFYIMRRCITMLICWNDCP</sequence>
<keyword evidence="2" id="KW-0217">Developmental protein</keyword>
<evidence type="ECO:0000256" key="1">
    <source>
        <dbReference type="ARBA" id="ARBA00004162"/>
    </source>
</evidence>